<reference evidence="3 4" key="1">
    <citation type="submission" date="2020-04" db="EMBL/GenBank/DDBJ databases">
        <title>MicrobeNet Type strains.</title>
        <authorList>
            <person name="Nicholson A.C."/>
        </authorList>
    </citation>
    <scope>NUCLEOTIDE SEQUENCE [LARGE SCALE GENOMIC DNA]</scope>
    <source>
        <strain evidence="3 4">DSM 45078</strain>
    </source>
</reference>
<dbReference type="RefSeq" id="WP_068046314.1">
    <property type="nucleotide sequence ID" value="NZ_JAAXOO010000004.1"/>
</dbReference>
<name>A0A846XH96_9NOCA</name>
<feature type="transmembrane region" description="Helical" evidence="2">
    <location>
        <begin position="160"/>
        <end position="180"/>
    </location>
</feature>
<organism evidence="3 4">
    <name type="scientific">Nocardia speluncae</name>
    <dbReference type="NCBI Taxonomy" id="419477"/>
    <lineage>
        <taxon>Bacteria</taxon>
        <taxon>Bacillati</taxon>
        <taxon>Actinomycetota</taxon>
        <taxon>Actinomycetes</taxon>
        <taxon>Mycobacteriales</taxon>
        <taxon>Nocardiaceae</taxon>
        <taxon>Nocardia</taxon>
    </lineage>
</organism>
<keyword evidence="4" id="KW-1185">Reference proteome</keyword>
<keyword evidence="2" id="KW-1133">Transmembrane helix</keyword>
<keyword evidence="2" id="KW-0812">Transmembrane</keyword>
<evidence type="ECO:0000256" key="1">
    <source>
        <dbReference type="SAM" id="MobiDB-lite"/>
    </source>
</evidence>
<dbReference type="AlphaFoldDB" id="A0A846XH96"/>
<feature type="transmembrane region" description="Helical" evidence="2">
    <location>
        <begin position="76"/>
        <end position="96"/>
    </location>
</feature>
<sequence>MTSQPSTLSAEPPEAEAGPGVQAGPPRVQPGGFFPPPRELRGNLNGWTYPAVFLVAILATFLAAQAALSIDSGEPLLTALHIAATIWVASFLPMISATSRGRSRIRVDGARFATDRGALVVRRSLGYEIALVICFLSPAALCAIYGIGVLTGNLTLRLPIPPWLAITVSVAVLGYLAVYARRPEIRRLVLTPMHIVVPTKTSIGNRVSWTAVERIAVQSRNNSKGTIRIEFPGRRPGRTGTKRIHAEKLSIGAAGTYWLIRFYHEHPEARAELSDDRAVERLRNYRVVDPFPG</sequence>
<keyword evidence="2" id="KW-0472">Membrane</keyword>
<protein>
    <recommendedName>
        <fullName evidence="5">PH (Pleckstrin Homology) domain-containing protein</fullName>
    </recommendedName>
</protein>
<dbReference type="Proteomes" id="UP000565715">
    <property type="component" value="Unassembled WGS sequence"/>
</dbReference>
<evidence type="ECO:0000313" key="3">
    <source>
        <dbReference type="EMBL" id="NKY34715.1"/>
    </source>
</evidence>
<feature type="transmembrane region" description="Helical" evidence="2">
    <location>
        <begin position="47"/>
        <end position="70"/>
    </location>
</feature>
<evidence type="ECO:0008006" key="5">
    <source>
        <dbReference type="Google" id="ProtNLM"/>
    </source>
</evidence>
<gene>
    <name evidence="3" type="ORF">HGA13_16775</name>
</gene>
<feature type="region of interest" description="Disordered" evidence="1">
    <location>
        <begin position="1"/>
        <end position="35"/>
    </location>
</feature>
<feature type="transmembrane region" description="Helical" evidence="2">
    <location>
        <begin position="125"/>
        <end position="148"/>
    </location>
</feature>
<proteinExistence type="predicted"/>
<comment type="caution">
    <text evidence="3">The sequence shown here is derived from an EMBL/GenBank/DDBJ whole genome shotgun (WGS) entry which is preliminary data.</text>
</comment>
<evidence type="ECO:0000256" key="2">
    <source>
        <dbReference type="SAM" id="Phobius"/>
    </source>
</evidence>
<dbReference type="EMBL" id="JAAXOO010000004">
    <property type="protein sequence ID" value="NKY34715.1"/>
    <property type="molecule type" value="Genomic_DNA"/>
</dbReference>
<evidence type="ECO:0000313" key="4">
    <source>
        <dbReference type="Proteomes" id="UP000565715"/>
    </source>
</evidence>
<accession>A0A846XH96</accession>